<dbReference type="NCBIfam" id="TIGR01451">
    <property type="entry name" value="B_ant_repeat"/>
    <property type="match status" value="1"/>
</dbReference>
<accession>A0A167GXN0</accession>
<protein>
    <recommendedName>
        <fullName evidence="3">Chromophore lyase</fullName>
    </recommendedName>
</protein>
<dbReference type="EMBL" id="LRXL01000045">
    <property type="protein sequence ID" value="OAB78014.1"/>
    <property type="molecule type" value="Genomic_DNA"/>
</dbReference>
<dbReference type="Proteomes" id="UP000077013">
    <property type="component" value="Unassembled WGS sequence"/>
</dbReference>
<dbReference type="STRING" id="1763537.ULVI_11045"/>
<organism evidence="1 2">
    <name type="scientific">Cochleicola gelatinilyticus</name>
    <dbReference type="NCBI Taxonomy" id="1763537"/>
    <lineage>
        <taxon>Bacteria</taxon>
        <taxon>Pseudomonadati</taxon>
        <taxon>Bacteroidota</taxon>
        <taxon>Flavobacteriia</taxon>
        <taxon>Flavobacteriales</taxon>
        <taxon>Flavobacteriaceae</taxon>
        <taxon>Cochleicola</taxon>
    </lineage>
</organism>
<dbReference type="Pfam" id="PF13585">
    <property type="entry name" value="CHU_C"/>
    <property type="match status" value="1"/>
</dbReference>
<proteinExistence type="predicted"/>
<dbReference type="Pfam" id="PF13573">
    <property type="entry name" value="SprB"/>
    <property type="match status" value="10"/>
</dbReference>
<evidence type="ECO:0000313" key="1">
    <source>
        <dbReference type="EMBL" id="OAB78014.1"/>
    </source>
</evidence>
<dbReference type="InterPro" id="IPR025667">
    <property type="entry name" value="SprB_repeat"/>
</dbReference>
<evidence type="ECO:0008006" key="3">
    <source>
        <dbReference type="Google" id="ProtNLM"/>
    </source>
</evidence>
<dbReference type="InterPro" id="IPR026341">
    <property type="entry name" value="T9SS_type_B"/>
</dbReference>
<sequence>MGLQTYAQNYVPFTPRFNQDLKGDIVLIGNNILGPDNGPFNDNGVYNHNVDMQYIDIDGDATTFSSSSADLEIPNPNCYNIIYAGLYWGAVTSGDQPITSVKFKGPTGGYNDITGTLIFDAGDISVDGGNSFPYACFADVTSIVTGFGNDLGTYTVANVSSALGETGSFDPYNGTGYSSGWSLFVVYEDPTLPGKSITSFDGFSSISVSGNNPSLNIPVSGFRTVPAPAPVRANFAFATLEGDKPITGDRLKLNGTNLTTLDRTSNNFFNSSVTQLDATPVNNRNPNSTNTLGFDTGVIAVPNPGNTVIENDATSAIVRLETSGDTYFQYFFAFAVEIIEPDIVLTKIVEDEFGNDIGNQVVDLGQELNYVIGFQNVGNDNATNFTIRDILPINIIFEYPTGLTLPPGVTVASYDPATREIIFDIENYLVEENDPVYEIRIQAQVVDSCQHLVDACSNIINNQAFATYEGTLNPNFVITDDPSYSENTGCLISPQATNFLADLNDCIFIQNETLCGNSTELTAANGYDSYSWSTSPTGTPVIGTTQTITVTETGTYYSFNTAAAPCQSIVQQYEVTLYGGNITNPVIPYADEVVTCPNDGKLLPNIFLCGEDDFREIATEIDGATSIIWEKLDESSCPPVDDTDCANENNACTWNEVGMGADYTVNTSGQYRLTINYNGGCFNQFYFNVYQNLLDPTVTATDIICTTPGSITVGNVPSGYEYSIDGSNYQASPVFTVPTPGFYTVYIRQIGVPEGACIFTVPEVLVRERDFTVSTIINQPLCNGDKGNIYLAANDADPQYFFSLFQGGTLVNSVGPIVENNYAFENLNPGTYTAMVETEDGCMYSEEITITEPPLLTATAAITIPLTCTDGEITVYPEGGTAPYFYFVNNDTDFQTNPEIIVSTPGEYNITVVDSNNCSAETTITIEATPAPDFTVTTTDILCADSGDTGTITINVTNPNGNSLQYSLGGLVYTSSNVFTGLNAGTYTVFVQYTNGPSICISDPQSVTITAASAISGEAELTAPYTCTSTGTITVTNVTGGTAPYLYSIDGITFQTSPVFSDLTPGTYTVIIQDANECTFAANEITIPTLDPPTDLMFSATPVTCPTNTASVIITGTTGGIAPLEYQIIAPASAATPYQTSTTFSDLAPDIYTFQVRDANECVYSESYAIDPIPAINIVSETTSDVSCFGASDGTAQFIISGTSTFEYTINGGAPNTGTSPITLTGLNAGDYTIVVTDTNTNCEATATATISGPQAPLTVSVDTTPITCIDSGSATINASGGWGGFTYTLLLPDATSLPIQNTPIFNNLSQDGTYTISVEDANGCIVIETFVLTIPNPPVATVSVTSDVCYDADTGAIIIIEVLSGEAPFEFSINGGPFQQDNTFSNLVPGTYTITVRDAFGCETILPAEIIAPQLLVNAVLTKDLDCTSTPDAEITGTISGGSAPFMYAVSFNGGAFTPLGSTGSPFTYVTSNPGTYQFQVTDDSGCETTSQILTVNPISLPNIAVVVQTEPILCNGDENGAIDITIDPTQGTPPFLINVTNTTTGTDYGTQTSGLPAGDYTITVTDAKECAATETITIDQPDPIVVDYDSIDITCGPGGVSQGSIIINSVFGGVAPYNYFVTGSNGYSNSELNATGSTSVSFDVVDFGLYEINVVDANGCSVLIEDVLVASPPSDLDISIDTTVDCSTGGQAVVSVSSTLGSTGPFWFSIYQGPISVYPDPPGSWIPENPAGSQSTTFDNLTPGVTYTFIVYDESTNCTYYEPATTPIPTNSTLTLDAVSSDNITCTGSADGDVSFTVNSVYGTPVDVTYEIFDSLTLLSSGISGTGTVPAGGSLAVTDLGPLPFGTYYVLIEETAGPNTGCGVVTAPFSITESAILLSLTASVDQNANCNANSGVVSAIAQNGTPPYLYQITTTPAAPVATDPSWNSASTFNVDAGDYYVHALDAYGCIVSSPVQIVPMDASPEIAAAVTNECSASEGTFEIDVTLITAGTAPYSIRINGGSFQTQTLPFTITGLSSGSHTIEVNDSNGCGNTVTVDIVPPLGVTPAITALPSCTDDDGAITITATGGSGMYDYTIMPNAPSIVLTGTVFSGVPSGTYTVTVTDTVTLCTEDVSVTLDNATPVVFTTSVTDVMCNGASDGTITVELPASNDNPIYTYEITAPIIVPAQNSPIFTGLLAGTYTVQVTSGRGCIATEDVVITEPQLLEVTGTATDFSCNADNTTSTAVLTLTETGGTAPYTYSINGANYFNTNIFEVVDTGGTQNITIYVTDANGCIATNTLVIEPLPTITAAAVTIATPIDCNETGSVSINVTGGSGNFTYQMLPDGAPQVSNTFNIPGPGTYYFQVNDVDTDCYFLTIPFEVLPFDTIDASLLASEANECYGETNGELALTINGYTGAYSYQLLDGSGSPVGGPVVGNTATNPEIITGLPSGNYSVAITETETPFCSTTTNVVTIGTPPTPLALDISETSNVTCTNSEGTITAIASGGTFPYEFELTGTATVPYSSANTFSDLSAGTYTVNVRDANGCIETATITLVAPTPIDADFVANTTMLSCFGDQNATLTVLNISGGQGSNYVYTLNTITPTPATSGPQTSNVFENLGAGVYSVTITDGYECEFTSLPVTIMQPDPILSSLVTATTQTCETDATLTLNATGGTGDYEYSTNENFNPVLGSFTTSVTFPVSPGTYMYYVRDANGCIASVSNDITIDSLPELEINLTSTNPEINCVGDTTGSIEATATGGLGNYVYTLQDTDGNTIPADQNTPGIFTGLPAGDYVVYVESGDCNAVSEEITITEPETALAVTFEVTNVLCFGEDSGRLEIFASGGTGIIKYAISPQLDQFFDTNIFENLEPGMYDVIVQDEAGCFITFDFEITEPLPVIITIVPDSIIPEICEGDAMGSFSIEIEGGTLPYSISLDDYDGTYTTGGPNQTLFDFTELGGGDHVVYVRDSNGCESEWNISFPDAAIIDPSVEVLYECENNATGNIVTVLVDDSNTDLSQLQYSLNEGPFQNSNVFTNLPPGTDYYITVRHANGCEQITDFFDIGDFEPLSLYLAEGELNEIVATASGGTGEYQYTLNDVDYGSTNTFIIEASGDYTVTVTDSSGCTATATITMEFIEICIPNYFTPNNDGVTDTWAPGCVDYYPNLTFSIYDRYGREVAKLRVGQSWDGTYHNTELPTGDYWYVVKPGDGNDREFVGHFTLYR</sequence>
<dbReference type="NCBIfam" id="TIGR04131">
    <property type="entry name" value="Bac_Flav_CTERM"/>
    <property type="match status" value="1"/>
</dbReference>
<dbReference type="InterPro" id="IPR047589">
    <property type="entry name" value="DUF11_rpt"/>
</dbReference>
<keyword evidence="2" id="KW-1185">Reference proteome</keyword>
<name>A0A167GXN0_9FLAO</name>
<evidence type="ECO:0000313" key="2">
    <source>
        <dbReference type="Proteomes" id="UP000077013"/>
    </source>
</evidence>
<gene>
    <name evidence="1" type="ORF">ULVI_11045</name>
</gene>
<comment type="caution">
    <text evidence="1">The sequence shown here is derived from an EMBL/GenBank/DDBJ whole genome shotgun (WGS) entry which is preliminary data.</text>
</comment>
<reference evidence="1 2" key="1">
    <citation type="submission" date="2016-02" db="EMBL/GenBank/DDBJ databases">
        <title>Ulvibacter sp. LPB0005, isolated from Thais luteostoma.</title>
        <authorList>
            <person name="Shin S.-K."/>
            <person name="Yi H."/>
        </authorList>
    </citation>
    <scope>NUCLEOTIDE SEQUENCE [LARGE SCALE GENOMIC DNA]</scope>
    <source>
        <strain evidence="1 2">LPB0005</strain>
    </source>
</reference>